<dbReference type="EMBL" id="MIKG01000011">
    <property type="protein sequence ID" value="RAO70033.1"/>
    <property type="molecule type" value="Genomic_DNA"/>
</dbReference>
<evidence type="ECO:0000313" key="2">
    <source>
        <dbReference type="Proteomes" id="UP000249363"/>
    </source>
</evidence>
<accession>A0A364L2I6</accession>
<gene>
    <name evidence="1" type="ORF">BHQ10_006045</name>
</gene>
<sequence>MASSTSPKNSASTFLPNLGSQREAFLNQVETQIAQYVKKEGKNCLAVIERNPQSEDKTYTPSMISKFPPAFFRFLLDKKYHGHEVESALVAPIVAIISDTYRELLNSNAADLAEFLNGQLAQNIAKLSLQEIREHCAKQAARTAKAASTILKGKGHLVSASVVKKMSLKPIVAHGIETFLAKMIGETVIKKTIEAAGLETFAALVNKVVTEAWMFYLLYQAMMLPERLGKALGAEIRSMLEGSMRKLNQSFLQAMNQELVKLSIMDVISEYTTSMISEVVEGDRADVCKKLIEKLTLGAHPLDGLFGALWDQLKSSEGLEKGLLMRLIKKKKKDLQKPAAGEVLKRLQELLSKTATMSVTEIIASLISIRLCTVYNVK</sequence>
<dbReference type="OrthoDB" id="5363676at2759"/>
<organism evidence="1 2">
    <name type="scientific">Talaromyces amestolkiae</name>
    <dbReference type="NCBI Taxonomy" id="1196081"/>
    <lineage>
        <taxon>Eukaryota</taxon>
        <taxon>Fungi</taxon>
        <taxon>Dikarya</taxon>
        <taxon>Ascomycota</taxon>
        <taxon>Pezizomycotina</taxon>
        <taxon>Eurotiomycetes</taxon>
        <taxon>Eurotiomycetidae</taxon>
        <taxon>Eurotiales</taxon>
        <taxon>Trichocomaceae</taxon>
        <taxon>Talaromyces</taxon>
        <taxon>Talaromyces sect. Talaromyces</taxon>
    </lineage>
</organism>
<proteinExistence type="predicted"/>
<keyword evidence="2" id="KW-1185">Reference proteome</keyword>
<comment type="caution">
    <text evidence="1">The sequence shown here is derived from an EMBL/GenBank/DDBJ whole genome shotgun (WGS) entry which is preliminary data.</text>
</comment>
<protein>
    <submittedName>
        <fullName evidence="1">Uncharacterized protein</fullName>
    </submittedName>
</protein>
<reference evidence="1 2" key="1">
    <citation type="journal article" date="2017" name="Biotechnol. Biofuels">
        <title>Differential beta-glucosidase expression as a function of carbon source availability in Talaromyces amestolkiae: a genomic and proteomic approach.</title>
        <authorList>
            <person name="de Eugenio L.I."/>
            <person name="Mendez-Liter J.A."/>
            <person name="Nieto-Dominguez M."/>
            <person name="Alonso L."/>
            <person name="Gil-Munoz J."/>
            <person name="Barriuso J."/>
            <person name="Prieto A."/>
            <person name="Martinez M.J."/>
        </authorList>
    </citation>
    <scope>NUCLEOTIDE SEQUENCE [LARGE SCALE GENOMIC DNA]</scope>
    <source>
        <strain evidence="1 2">CIB</strain>
    </source>
</reference>
<dbReference type="RefSeq" id="XP_040734549.1">
    <property type="nucleotide sequence ID" value="XM_040878588.1"/>
</dbReference>
<dbReference type="AlphaFoldDB" id="A0A364L2I6"/>
<evidence type="ECO:0000313" key="1">
    <source>
        <dbReference type="EMBL" id="RAO70033.1"/>
    </source>
</evidence>
<name>A0A364L2I6_TALAM</name>
<dbReference type="GeneID" id="63795261"/>
<dbReference type="Proteomes" id="UP000249363">
    <property type="component" value="Unassembled WGS sequence"/>
</dbReference>